<dbReference type="Proteomes" id="UP001597145">
    <property type="component" value="Unassembled WGS sequence"/>
</dbReference>
<protein>
    <recommendedName>
        <fullName evidence="3">SH3 domain-containing protein</fullName>
    </recommendedName>
</protein>
<proteinExistence type="predicted"/>
<organism evidence="1 2">
    <name type="scientific">Pseudonocardia aurantiaca</name>
    <dbReference type="NCBI Taxonomy" id="75290"/>
    <lineage>
        <taxon>Bacteria</taxon>
        <taxon>Bacillati</taxon>
        <taxon>Actinomycetota</taxon>
        <taxon>Actinomycetes</taxon>
        <taxon>Pseudonocardiales</taxon>
        <taxon>Pseudonocardiaceae</taxon>
        <taxon>Pseudonocardia</taxon>
    </lineage>
</organism>
<name>A0ABW4FDH3_9PSEU</name>
<dbReference type="RefSeq" id="WP_343970057.1">
    <property type="nucleotide sequence ID" value="NZ_BAAAJG010000001.1"/>
</dbReference>
<comment type="caution">
    <text evidence="1">The sequence shown here is derived from an EMBL/GenBank/DDBJ whole genome shotgun (WGS) entry which is preliminary data.</text>
</comment>
<dbReference type="EMBL" id="JBHUCP010000003">
    <property type="protein sequence ID" value="MFD1528720.1"/>
    <property type="molecule type" value="Genomic_DNA"/>
</dbReference>
<evidence type="ECO:0000313" key="1">
    <source>
        <dbReference type="EMBL" id="MFD1528720.1"/>
    </source>
</evidence>
<sequence length="115" mass="12211">MARYKIPKLKSSSFKGWTFVLIAGTVLALIAIFDRGGALPTATSATGSTGCQLEVVANELNVRNGPSPQAATVRTLRRGDRVDGTRVVTDGFRELTGNQWASDQFLSPLPGTNCA</sequence>
<accession>A0ABW4FDH3</accession>
<keyword evidence="2" id="KW-1185">Reference proteome</keyword>
<reference evidence="2" key="1">
    <citation type="journal article" date="2019" name="Int. J. Syst. Evol. Microbiol.">
        <title>The Global Catalogue of Microorganisms (GCM) 10K type strain sequencing project: providing services to taxonomists for standard genome sequencing and annotation.</title>
        <authorList>
            <consortium name="The Broad Institute Genomics Platform"/>
            <consortium name="The Broad Institute Genome Sequencing Center for Infectious Disease"/>
            <person name="Wu L."/>
            <person name="Ma J."/>
        </authorList>
    </citation>
    <scope>NUCLEOTIDE SEQUENCE [LARGE SCALE GENOMIC DNA]</scope>
    <source>
        <strain evidence="2">JCM 12165</strain>
    </source>
</reference>
<evidence type="ECO:0000313" key="2">
    <source>
        <dbReference type="Proteomes" id="UP001597145"/>
    </source>
</evidence>
<gene>
    <name evidence="1" type="ORF">ACFSCY_04625</name>
</gene>
<evidence type="ECO:0008006" key="3">
    <source>
        <dbReference type="Google" id="ProtNLM"/>
    </source>
</evidence>